<dbReference type="CDD" id="cd06147">
    <property type="entry name" value="Rrp6p_like_exo"/>
    <property type="match status" value="1"/>
</dbReference>
<evidence type="ECO:0000256" key="8">
    <source>
        <dbReference type="ARBA" id="ARBA00043957"/>
    </source>
</evidence>
<keyword evidence="6" id="KW-0269">Exonuclease</keyword>
<keyword evidence="7" id="KW-0539">Nucleus</keyword>
<dbReference type="SMART" id="SM00474">
    <property type="entry name" value="35EXOc"/>
    <property type="match status" value="1"/>
</dbReference>
<dbReference type="GO" id="GO:0005730">
    <property type="term" value="C:nucleolus"/>
    <property type="evidence" value="ECO:0007669"/>
    <property type="project" value="TreeGrafter"/>
</dbReference>
<evidence type="ECO:0000256" key="9">
    <source>
        <dbReference type="SAM" id="MobiDB-lite"/>
    </source>
</evidence>
<keyword evidence="5" id="KW-0271">Exosome</keyword>
<evidence type="ECO:0000256" key="5">
    <source>
        <dbReference type="ARBA" id="ARBA00022835"/>
    </source>
</evidence>
<dbReference type="GO" id="GO:0071035">
    <property type="term" value="P:nuclear polyadenylation-dependent rRNA catabolic process"/>
    <property type="evidence" value="ECO:0007669"/>
    <property type="project" value="TreeGrafter"/>
</dbReference>
<dbReference type="GO" id="GO:0000175">
    <property type="term" value="F:3'-5'-RNA exonuclease activity"/>
    <property type="evidence" value="ECO:0007669"/>
    <property type="project" value="InterPro"/>
</dbReference>
<dbReference type="Gene3D" id="1.10.150.80">
    <property type="entry name" value="HRDC domain"/>
    <property type="match status" value="1"/>
</dbReference>
<gene>
    <name evidence="11" type="ORF">FA13DRAFT_1688625</name>
</gene>
<comment type="similarity">
    <text evidence="8">Belongs to the exosome component 10/RRP6 family.</text>
</comment>
<dbReference type="Pfam" id="PF08066">
    <property type="entry name" value="PMC2NT"/>
    <property type="match status" value="1"/>
</dbReference>
<evidence type="ECO:0000259" key="10">
    <source>
        <dbReference type="PROSITE" id="PS50967"/>
    </source>
</evidence>
<evidence type="ECO:0000256" key="6">
    <source>
        <dbReference type="ARBA" id="ARBA00022839"/>
    </source>
</evidence>
<dbReference type="InterPro" id="IPR012588">
    <property type="entry name" value="Exosome-assoc_fac_Rrp6_N"/>
</dbReference>
<proteinExistence type="inferred from homology"/>
<dbReference type="InterPro" id="IPR002562">
    <property type="entry name" value="3'-5'_exonuclease_dom"/>
</dbReference>
<dbReference type="Gene3D" id="3.30.420.10">
    <property type="entry name" value="Ribonuclease H-like superfamily/Ribonuclease H"/>
    <property type="match status" value="1"/>
</dbReference>
<comment type="caution">
    <text evidence="11">The sequence shown here is derived from an EMBL/GenBank/DDBJ whole genome shotgun (WGS) entry which is preliminary data.</text>
</comment>
<evidence type="ECO:0000313" key="12">
    <source>
        <dbReference type="Proteomes" id="UP000298030"/>
    </source>
</evidence>
<dbReference type="InterPro" id="IPR002121">
    <property type="entry name" value="HRDC_dom"/>
</dbReference>
<dbReference type="InterPro" id="IPR036397">
    <property type="entry name" value="RNaseH_sf"/>
</dbReference>
<organism evidence="11 12">
    <name type="scientific">Coprinellus micaceus</name>
    <name type="common">Glistening ink-cap mushroom</name>
    <name type="synonym">Coprinus micaceus</name>
    <dbReference type="NCBI Taxonomy" id="71717"/>
    <lineage>
        <taxon>Eukaryota</taxon>
        <taxon>Fungi</taxon>
        <taxon>Dikarya</taxon>
        <taxon>Basidiomycota</taxon>
        <taxon>Agaricomycotina</taxon>
        <taxon>Agaricomycetes</taxon>
        <taxon>Agaricomycetidae</taxon>
        <taxon>Agaricales</taxon>
        <taxon>Agaricineae</taxon>
        <taxon>Psathyrellaceae</taxon>
        <taxon>Coprinellus</taxon>
    </lineage>
</organism>
<dbReference type="GO" id="GO:0000176">
    <property type="term" value="C:nuclear exosome (RNase complex)"/>
    <property type="evidence" value="ECO:0007669"/>
    <property type="project" value="InterPro"/>
</dbReference>
<dbReference type="OrthoDB" id="2250022at2759"/>
<feature type="compositionally biased region" description="Low complexity" evidence="9">
    <location>
        <begin position="661"/>
        <end position="682"/>
    </location>
</feature>
<feature type="compositionally biased region" description="Low complexity" evidence="9">
    <location>
        <begin position="786"/>
        <end position="800"/>
    </location>
</feature>
<dbReference type="InterPro" id="IPR010997">
    <property type="entry name" value="HRDC-like_sf"/>
</dbReference>
<dbReference type="GO" id="GO:0071040">
    <property type="term" value="P:nuclear polyadenylation-dependent antisense transcript catabolic process"/>
    <property type="evidence" value="ECO:0007669"/>
    <property type="project" value="TreeGrafter"/>
</dbReference>
<dbReference type="GO" id="GO:0000467">
    <property type="term" value="P:exonucleolytic trimming to generate mature 3'-end of 5.8S rRNA from tricistronic rRNA transcript (SSU-rRNA, 5.8S rRNA, LSU-rRNA)"/>
    <property type="evidence" value="ECO:0007669"/>
    <property type="project" value="InterPro"/>
</dbReference>
<dbReference type="AlphaFoldDB" id="A0A4Y7T8S4"/>
<accession>A0A4Y7T8S4</accession>
<dbReference type="EMBL" id="QPFP01000022">
    <property type="protein sequence ID" value="TEB30555.1"/>
    <property type="molecule type" value="Genomic_DNA"/>
</dbReference>
<dbReference type="PANTHER" id="PTHR12124:SF47">
    <property type="entry name" value="EXOSOME COMPONENT 10"/>
    <property type="match status" value="1"/>
</dbReference>
<feature type="region of interest" description="Disordered" evidence="9">
    <location>
        <begin position="125"/>
        <end position="149"/>
    </location>
</feature>
<keyword evidence="12" id="KW-1185">Reference proteome</keyword>
<dbReference type="InterPro" id="IPR044876">
    <property type="entry name" value="HRDC_dom_sf"/>
</dbReference>
<feature type="region of interest" description="Disordered" evidence="9">
    <location>
        <begin position="635"/>
        <end position="684"/>
    </location>
</feature>
<dbReference type="InterPro" id="IPR045092">
    <property type="entry name" value="Rrp6-like"/>
</dbReference>
<keyword evidence="2" id="KW-0698">rRNA processing</keyword>
<dbReference type="InterPro" id="IPR049559">
    <property type="entry name" value="Rrp6p-like_exo"/>
</dbReference>
<dbReference type="SUPFAM" id="SSF47819">
    <property type="entry name" value="HRDC-like"/>
    <property type="match status" value="1"/>
</dbReference>
<evidence type="ECO:0000313" key="11">
    <source>
        <dbReference type="EMBL" id="TEB30555.1"/>
    </source>
</evidence>
<feature type="compositionally biased region" description="Low complexity" evidence="9">
    <location>
        <begin position="865"/>
        <end position="874"/>
    </location>
</feature>
<dbReference type="GO" id="GO:0003727">
    <property type="term" value="F:single-stranded RNA binding"/>
    <property type="evidence" value="ECO:0007669"/>
    <property type="project" value="TreeGrafter"/>
</dbReference>
<dbReference type="GO" id="GO:0071038">
    <property type="term" value="P:TRAMP-dependent tRNA surveillance pathway"/>
    <property type="evidence" value="ECO:0007669"/>
    <property type="project" value="TreeGrafter"/>
</dbReference>
<dbReference type="GO" id="GO:0071037">
    <property type="term" value="P:nuclear polyadenylation-dependent snRNA catabolic process"/>
    <property type="evidence" value="ECO:0007669"/>
    <property type="project" value="TreeGrafter"/>
</dbReference>
<feature type="compositionally biased region" description="Low complexity" evidence="9">
    <location>
        <begin position="883"/>
        <end position="892"/>
    </location>
</feature>
<dbReference type="GO" id="GO:0071044">
    <property type="term" value="P:histone mRNA catabolic process"/>
    <property type="evidence" value="ECO:0007669"/>
    <property type="project" value="TreeGrafter"/>
</dbReference>
<comment type="subcellular location">
    <subcellularLocation>
        <location evidence="1">Nucleus</location>
    </subcellularLocation>
</comment>
<dbReference type="STRING" id="71717.A0A4Y7T8S4"/>
<dbReference type="SUPFAM" id="SSF53098">
    <property type="entry name" value="Ribonuclease H-like"/>
    <property type="match status" value="1"/>
</dbReference>
<reference evidence="11 12" key="1">
    <citation type="journal article" date="2019" name="Nat. Ecol. Evol.">
        <title>Megaphylogeny resolves global patterns of mushroom evolution.</title>
        <authorList>
            <person name="Varga T."/>
            <person name="Krizsan K."/>
            <person name="Foldi C."/>
            <person name="Dima B."/>
            <person name="Sanchez-Garcia M."/>
            <person name="Sanchez-Ramirez S."/>
            <person name="Szollosi G.J."/>
            <person name="Szarkandi J.G."/>
            <person name="Papp V."/>
            <person name="Albert L."/>
            <person name="Andreopoulos W."/>
            <person name="Angelini C."/>
            <person name="Antonin V."/>
            <person name="Barry K.W."/>
            <person name="Bougher N.L."/>
            <person name="Buchanan P."/>
            <person name="Buyck B."/>
            <person name="Bense V."/>
            <person name="Catcheside P."/>
            <person name="Chovatia M."/>
            <person name="Cooper J."/>
            <person name="Damon W."/>
            <person name="Desjardin D."/>
            <person name="Finy P."/>
            <person name="Geml J."/>
            <person name="Haridas S."/>
            <person name="Hughes K."/>
            <person name="Justo A."/>
            <person name="Karasinski D."/>
            <person name="Kautmanova I."/>
            <person name="Kiss B."/>
            <person name="Kocsube S."/>
            <person name="Kotiranta H."/>
            <person name="LaButti K.M."/>
            <person name="Lechner B.E."/>
            <person name="Liimatainen K."/>
            <person name="Lipzen A."/>
            <person name="Lukacs Z."/>
            <person name="Mihaltcheva S."/>
            <person name="Morgado L.N."/>
            <person name="Niskanen T."/>
            <person name="Noordeloos M.E."/>
            <person name="Ohm R.A."/>
            <person name="Ortiz-Santana B."/>
            <person name="Ovrebo C."/>
            <person name="Racz N."/>
            <person name="Riley R."/>
            <person name="Savchenko A."/>
            <person name="Shiryaev A."/>
            <person name="Soop K."/>
            <person name="Spirin V."/>
            <person name="Szebenyi C."/>
            <person name="Tomsovsky M."/>
            <person name="Tulloss R.E."/>
            <person name="Uehling J."/>
            <person name="Grigoriev I.V."/>
            <person name="Vagvolgyi C."/>
            <person name="Papp T."/>
            <person name="Martin F.M."/>
            <person name="Miettinen O."/>
            <person name="Hibbett D.S."/>
            <person name="Nagy L.G."/>
        </authorList>
    </citation>
    <scope>NUCLEOTIDE SEQUENCE [LARGE SCALE GENOMIC DNA]</scope>
    <source>
        <strain evidence="11 12">FP101781</strain>
    </source>
</reference>
<feature type="region of interest" description="Disordered" evidence="9">
    <location>
        <begin position="786"/>
        <end position="972"/>
    </location>
</feature>
<dbReference type="GO" id="GO:0071036">
    <property type="term" value="P:nuclear polyadenylation-dependent snoRNA catabolic process"/>
    <property type="evidence" value="ECO:0007669"/>
    <property type="project" value="TreeGrafter"/>
</dbReference>
<feature type="domain" description="HRDC" evidence="10">
    <location>
        <begin position="519"/>
        <end position="602"/>
    </location>
</feature>
<keyword evidence="4" id="KW-0378">Hydrolase</keyword>
<dbReference type="Pfam" id="PF00570">
    <property type="entry name" value="HRDC"/>
    <property type="match status" value="1"/>
</dbReference>
<evidence type="ECO:0000256" key="1">
    <source>
        <dbReference type="ARBA" id="ARBA00004123"/>
    </source>
</evidence>
<evidence type="ECO:0000256" key="2">
    <source>
        <dbReference type="ARBA" id="ARBA00022552"/>
    </source>
</evidence>
<dbReference type="PANTHER" id="PTHR12124">
    <property type="entry name" value="POLYMYOSITIS/SCLERODERMA AUTOANTIGEN-RELATED"/>
    <property type="match status" value="1"/>
</dbReference>
<dbReference type="InterPro" id="IPR012337">
    <property type="entry name" value="RNaseH-like_sf"/>
</dbReference>
<keyword evidence="3" id="KW-0540">Nuclease</keyword>
<sequence length="972" mass="105185">MTTAGPSTSKSPPKTETFATFHTGLQAAALKATRASAGLPVDLDFYKSVDEGIKKNVDRLEGRVLELLGRCIALADGKGKGKEVRVEGEDLVDDFHGTVIDFVDVLLEKTDICLDEYSGKLKRPAAPVAPAAKTASSSTQKPSATTQSKPYLPASLQHAATLSKPQLVFPSKVDNSDDVQTRGLKHKYNARVPLGYVLQKEDLVESFAAGDDDDATLPSHPYYFEITHLQHPSHAFTAPSSPSPLPNLPAPVTYVSTSSQFSDLLAHLTSPSVREIAVDLEHHSYRTYRGFLCLMQLTTRSGGDFIVDLLSPEIRGRMHELNEAFTNPNVVKVFHGAESDIVWLQQDFGVYVVGLFDTFHASKLLEFPKHGLATLLELYADYTPDKKYQLADWRIRPLPEEMLRYAQSDTHWLLYLYDRLRGALADKEVSINSRPASRETSRAGTPVGKPRTLLAETLFRSSQTSLRQYTPEVYDSQRGSGTGGWDSLAKKWNKTSLTYIPGEEDDSSSPSFASTPGPTKVQRLVYRAVHRWRDAVAREEDESTRYVLPNHFLFTLAENAPADMNALLGLFRGGAGVPPVVRKRAKDLLETVREAVRRGLEGPKEEKEKREIVGAAAGEVEVPVLVKEDKMAVDGKVESGQSDVGKESGLWGTAATTSHMTTKSSSLLGTTSSKSPTSQPQPLNTLFTSKSALFGSVLTSSAAGPSRPKPAHNLEFKALVSKINSTLVIAPSVPKILGSASTHAVGEGMGKEAEMEVDFDPALGMHIDAKPLAYVPAAQRTTLAAASTNTTTSKTSNTTTVAGMEDMGPIVVVGRKTTSNRKKRKREQQQASAAASKEGSRAVSPDEGRELEDGAEVDRNREEAATTSKSSPAKPKTKKQKKASASPESSPQAEDDDTPYDFTTTPNVLDQGPPSKKTRGLADGKVKKGKGGKGKDAAPKGATGYFYSPEFGAPPKQRSDFKGGNKSHTFKG</sequence>
<name>A0A4Y7T8S4_COPMI</name>
<dbReference type="PROSITE" id="PS50967">
    <property type="entry name" value="HRDC"/>
    <property type="match status" value="1"/>
</dbReference>
<dbReference type="Pfam" id="PF01612">
    <property type="entry name" value="DNA_pol_A_exo1"/>
    <property type="match status" value="1"/>
</dbReference>
<evidence type="ECO:0000256" key="7">
    <source>
        <dbReference type="ARBA" id="ARBA00023242"/>
    </source>
</evidence>
<dbReference type="GO" id="GO:0071039">
    <property type="term" value="P:nuclear polyadenylation-dependent CUT catabolic process"/>
    <property type="evidence" value="ECO:0007669"/>
    <property type="project" value="TreeGrafter"/>
</dbReference>
<protein>
    <recommendedName>
        <fullName evidence="10">HRDC domain-containing protein</fullName>
    </recommendedName>
</protein>
<dbReference type="Proteomes" id="UP000298030">
    <property type="component" value="Unassembled WGS sequence"/>
</dbReference>
<feature type="compositionally biased region" description="Basic and acidic residues" evidence="9">
    <location>
        <begin position="838"/>
        <end position="864"/>
    </location>
</feature>
<evidence type="ECO:0000256" key="3">
    <source>
        <dbReference type="ARBA" id="ARBA00022722"/>
    </source>
</evidence>
<dbReference type="GO" id="GO:0071051">
    <property type="term" value="P:poly(A)-dependent snoRNA 3'-end processing"/>
    <property type="evidence" value="ECO:0007669"/>
    <property type="project" value="TreeGrafter"/>
</dbReference>
<evidence type="ECO:0000256" key="4">
    <source>
        <dbReference type="ARBA" id="ARBA00022801"/>
    </source>
</evidence>
<dbReference type="GO" id="GO:0000166">
    <property type="term" value="F:nucleotide binding"/>
    <property type="evidence" value="ECO:0007669"/>
    <property type="project" value="InterPro"/>
</dbReference>
<dbReference type="SMART" id="SM00341">
    <property type="entry name" value="HRDC"/>
    <property type="match status" value="1"/>
</dbReference>